<comment type="caution">
    <text evidence="1">The sequence shown here is derived from an EMBL/GenBank/DDBJ whole genome shotgun (WGS) entry which is preliminary data.</text>
</comment>
<sequence>MDQGLSRLQLGHRSAHYPTGYDTKVHLVVDALQQTLDAHDVMSLVQQNTILEGKYNWPSCKRYVSINHESPRPPKEALQVGTPESVPWPYIKL</sequence>
<dbReference type="AlphaFoldDB" id="A0AAV7M717"/>
<evidence type="ECO:0000313" key="1">
    <source>
        <dbReference type="EMBL" id="KAJ1099601.1"/>
    </source>
</evidence>
<dbReference type="Proteomes" id="UP001066276">
    <property type="component" value="Chromosome 10"/>
</dbReference>
<name>A0AAV7M717_PLEWA</name>
<gene>
    <name evidence="1" type="ORF">NDU88_004700</name>
</gene>
<evidence type="ECO:0000313" key="2">
    <source>
        <dbReference type="Proteomes" id="UP001066276"/>
    </source>
</evidence>
<accession>A0AAV7M717</accession>
<protein>
    <submittedName>
        <fullName evidence="1">Uncharacterized protein</fullName>
    </submittedName>
</protein>
<organism evidence="1 2">
    <name type="scientific">Pleurodeles waltl</name>
    <name type="common">Iberian ribbed newt</name>
    <dbReference type="NCBI Taxonomy" id="8319"/>
    <lineage>
        <taxon>Eukaryota</taxon>
        <taxon>Metazoa</taxon>
        <taxon>Chordata</taxon>
        <taxon>Craniata</taxon>
        <taxon>Vertebrata</taxon>
        <taxon>Euteleostomi</taxon>
        <taxon>Amphibia</taxon>
        <taxon>Batrachia</taxon>
        <taxon>Caudata</taxon>
        <taxon>Salamandroidea</taxon>
        <taxon>Salamandridae</taxon>
        <taxon>Pleurodelinae</taxon>
        <taxon>Pleurodeles</taxon>
    </lineage>
</organism>
<keyword evidence="2" id="KW-1185">Reference proteome</keyword>
<dbReference type="EMBL" id="JANPWB010000014">
    <property type="protein sequence ID" value="KAJ1099601.1"/>
    <property type="molecule type" value="Genomic_DNA"/>
</dbReference>
<proteinExistence type="predicted"/>
<reference evidence="1" key="1">
    <citation type="journal article" date="2022" name="bioRxiv">
        <title>Sequencing and chromosome-scale assembly of the giantPleurodeles waltlgenome.</title>
        <authorList>
            <person name="Brown T."/>
            <person name="Elewa A."/>
            <person name="Iarovenko S."/>
            <person name="Subramanian E."/>
            <person name="Araus A.J."/>
            <person name="Petzold A."/>
            <person name="Susuki M."/>
            <person name="Suzuki K.-i.T."/>
            <person name="Hayashi T."/>
            <person name="Toyoda A."/>
            <person name="Oliveira C."/>
            <person name="Osipova E."/>
            <person name="Leigh N.D."/>
            <person name="Simon A."/>
            <person name="Yun M.H."/>
        </authorList>
    </citation>
    <scope>NUCLEOTIDE SEQUENCE</scope>
    <source>
        <strain evidence="1">20211129_DDA</strain>
        <tissue evidence="1">Liver</tissue>
    </source>
</reference>